<dbReference type="NCBIfam" id="NF037979">
    <property type="entry name" value="Na_transp"/>
    <property type="match status" value="1"/>
</dbReference>
<dbReference type="OMA" id="YMAEQRH"/>
<feature type="transmembrane region" description="Helical" evidence="12">
    <location>
        <begin position="632"/>
        <end position="650"/>
    </location>
</feature>
<dbReference type="SUPFAM" id="SSF161070">
    <property type="entry name" value="SNF-like"/>
    <property type="match status" value="1"/>
</dbReference>
<organism evidence="13 14">
    <name type="scientific">Blomia tropicalis</name>
    <name type="common">Mite</name>
    <dbReference type="NCBI Taxonomy" id="40697"/>
    <lineage>
        <taxon>Eukaryota</taxon>
        <taxon>Metazoa</taxon>
        <taxon>Ecdysozoa</taxon>
        <taxon>Arthropoda</taxon>
        <taxon>Chelicerata</taxon>
        <taxon>Arachnida</taxon>
        <taxon>Acari</taxon>
        <taxon>Acariformes</taxon>
        <taxon>Sarcoptiformes</taxon>
        <taxon>Astigmata</taxon>
        <taxon>Glycyphagoidea</taxon>
        <taxon>Echimyopodidae</taxon>
        <taxon>Blomia</taxon>
    </lineage>
</organism>
<evidence type="ECO:0000256" key="9">
    <source>
        <dbReference type="PIRSR" id="PIRSR600175-2"/>
    </source>
</evidence>
<feature type="binding site" evidence="8">
    <location>
        <position position="430"/>
    </location>
    <ligand>
        <name>Na(+)</name>
        <dbReference type="ChEBI" id="CHEBI:29101"/>
        <label>1</label>
    </ligand>
</feature>
<keyword evidence="8" id="KW-0915">Sodium</keyword>
<dbReference type="GO" id="GO:0051378">
    <property type="term" value="F:serotonin binding"/>
    <property type="evidence" value="ECO:0007669"/>
    <property type="project" value="TreeGrafter"/>
</dbReference>
<keyword evidence="14" id="KW-1185">Reference proteome</keyword>
<dbReference type="PANTHER" id="PTHR11616">
    <property type="entry name" value="SODIUM/CHLORIDE DEPENDENT TRANSPORTER"/>
    <property type="match status" value="1"/>
</dbReference>
<feature type="transmembrane region" description="Helical" evidence="12">
    <location>
        <begin position="374"/>
        <end position="395"/>
    </location>
</feature>
<evidence type="ECO:0000256" key="12">
    <source>
        <dbReference type="SAM" id="Phobius"/>
    </source>
</evidence>
<accession>A0A9Q0M9F9</accession>
<evidence type="ECO:0000256" key="8">
    <source>
        <dbReference type="PIRSR" id="PIRSR600175-1"/>
    </source>
</evidence>
<feature type="transmembrane region" description="Helical" evidence="12">
    <location>
        <begin position="415"/>
        <end position="441"/>
    </location>
</feature>
<dbReference type="InterPro" id="IPR037272">
    <property type="entry name" value="SNS_sf"/>
</dbReference>
<dbReference type="Pfam" id="PF00209">
    <property type="entry name" value="SNF"/>
    <property type="match status" value="1"/>
</dbReference>
<dbReference type="GO" id="GO:0005335">
    <property type="term" value="F:serotonin:sodium:chloride symporter activity"/>
    <property type="evidence" value="ECO:0007669"/>
    <property type="project" value="TreeGrafter"/>
</dbReference>
<sequence>MMVRTSANIINSKPNDDDGGDDDDESGLTNVPKIECCLIDESTHKLMDNVSNVDSIRLKAPISGVTKSISCTTEWCLATGGSGGIDDDDDNNLANKSRSNGSRMMLSNSSASLLKAKNYLHLYCHNLNHKNSAIGQSSSSFQQQISYDIEPMREHWDKKIEFLLAVIGFAVDLGNVWRFPYVCYRNGGGAFLVAYCTMLLFGGLPLFYLELALGQYFSSGCLTIWKRLCPIMKGLGYAICMIDIYLGMYYNTIISWSLYYLYESCQALVNYSLPWEDCNHPWNTDRCQTLEQRAATGMTNSIDGSSLLNQTMSTTSQFVSPAEEYYLNHVLQINQSPGIGSLGPIRWSLALCLMIVFIVVYFSLWKGVKSTGKAVWVTALMPYFVIIVLLIRATTLDGAADGIRFYLEPDWSKLLSINVWIDAATQIFFSLGPGFGTLMALSSYNKFHNNCYRDAIITSTVNCLTSFVAGFVTFSILGFMSKKLNKEISSVVADGPGLVFIVYPEAISTMYGSVYFSILFFVMLITLGLDSTFGGLEAMITALCDSYPRLLRRNREIFVAVLICFIYLCALPTTTNGGNYLINLLDQHGTAMPLLFIVFIETIAICWFYGSEKFSHQIKEMLGEKPGLFWRLCWRVFSPLFLGFISIASVTQLKPLTLGDYEYPHWSLVIGWIISLSSLSCIPIYGIYHYWNTPGDGFRDRLAKCFRPTIVSSMVSPGGIGIGSLPPETTDDGTKIAMTDHSMVNNEINAHGNEPIGDPV</sequence>
<dbReference type="AlphaFoldDB" id="A0A9Q0M9F9"/>
<comment type="similarity">
    <text evidence="2 10">Belongs to the sodium:neurotransmitter symporter (SNF) (TC 2.A.22) family.</text>
</comment>
<keyword evidence="4 10" id="KW-0812">Transmembrane</keyword>
<dbReference type="PRINTS" id="PR00176">
    <property type="entry name" value="NANEUSMPORT"/>
</dbReference>
<feature type="transmembrane region" description="Helical" evidence="12">
    <location>
        <begin position="594"/>
        <end position="611"/>
    </location>
</feature>
<evidence type="ECO:0000256" key="2">
    <source>
        <dbReference type="ARBA" id="ARBA00006459"/>
    </source>
</evidence>
<evidence type="ECO:0000313" key="13">
    <source>
        <dbReference type="EMBL" id="KAJ6221369.1"/>
    </source>
</evidence>
<evidence type="ECO:0000256" key="4">
    <source>
        <dbReference type="ARBA" id="ARBA00022692"/>
    </source>
</evidence>
<keyword evidence="9" id="KW-1015">Disulfide bond</keyword>
<comment type="caution">
    <text evidence="13">The sequence shown here is derived from an EMBL/GenBank/DDBJ whole genome shotgun (WGS) entry which is preliminary data.</text>
</comment>
<evidence type="ECO:0000313" key="14">
    <source>
        <dbReference type="Proteomes" id="UP001142055"/>
    </source>
</evidence>
<keyword evidence="6 12" id="KW-1133">Transmembrane helix</keyword>
<feature type="disulfide bond" evidence="9">
    <location>
        <begin position="278"/>
        <end position="287"/>
    </location>
</feature>
<feature type="compositionally biased region" description="Acidic residues" evidence="11">
    <location>
        <begin position="17"/>
        <end position="26"/>
    </location>
</feature>
<dbReference type="InterPro" id="IPR000175">
    <property type="entry name" value="Na/ntran_symport"/>
</dbReference>
<keyword evidence="3 10" id="KW-0813">Transport</keyword>
<evidence type="ECO:0000256" key="10">
    <source>
        <dbReference type="RuleBase" id="RU003732"/>
    </source>
</evidence>
<protein>
    <recommendedName>
        <fullName evidence="10">Transporter</fullName>
    </recommendedName>
</protein>
<keyword evidence="5 10" id="KW-0769">Symport</keyword>
<evidence type="ECO:0000256" key="1">
    <source>
        <dbReference type="ARBA" id="ARBA00004141"/>
    </source>
</evidence>
<feature type="binding site" evidence="8">
    <location>
        <position position="531"/>
    </location>
    <ligand>
        <name>Na(+)</name>
        <dbReference type="ChEBI" id="CHEBI:29101"/>
        <label>1</label>
    </ligand>
</feature>
<comment type="subcellular location">
    <subcellularLocation>
        <location evidence="1">Membrane</location>
        <topology evidence="1">Multi-pass membrane protein</topology>
    </subcellularLocation>
</comment>
<keyword evidence="7 12" id="KW-0472">Membrane</keyword>
<feature type="binding site" evidence="8">
    <location>
        <position position="462"/>
    </location>
    <ligand>
        <name>Na(+)</name>
        <dbReference type="ChEBI" id="CHEBI:29101"/>
        <label>1</label>
    </ligand>
</feature>
<name>A0A9Q0M9F9_BLOTA</name>
<dbReference type="PROSITE" id="PS50267">
    <property type="entry name" value="NA_NEUROTRAN_SYMP_3"/>
    <property type="match status" value="1"/>
</dbReference>
<evidence type="ECO:0000256" key="11">
    <source>
        <dbReference type="SAM" id="MobiDB-lite"/>
    </source>
</evidence>
<dbReference type="PANTHER" id="PTHR11616:SF279">
    <property type="entry name" value="SODIUM-DEPENDENT SEROTONIN TRANSPORTER"/>
    <property type="match status" value="1"/>
</dbReference>
<dbReference type="GO" id="GO:0005886">
    <property type="term" value="C:plasma membrane"/>
    <property type="evidence" value="ECO:0007669"/>
    <property type="project" value="TreeGrafter"/>
</dbReference>
<feature type="transmembrane region" description="Helical" evidence="12">
    <location>
        <begin position="670"/>
        <end position="691"/>
    </location>
</feature>
<reference evidence="13" key="1">
    <citation type="submission" date="2022-12" db="EMBL/GenBank/DDBJ databases">
        <title>Genome assemblies of Blomia tropicalis.</title>
        <authorList>
            <person name="Cui Y."/>
        </authorList>
    </citation>
    <scope>NUCLEOTIDE SEQUENCE</scope>
    <source>
        <tissue evidence="13">Adult mites</tissue>
    </source>
</reference>
<feature type="transmembrane region" description="Helical" evidence="12">
    <location>
        <begin position="514"/>
        <end position="536"/>
    </location>
</feature>
<feature type="transmembrane region" description="Helical" evidence="12">
    <location>
        <begin position="162"/>
        <end position="180"/>
    </location>
</feature>
<feature type="binding site" evidence="8">
    <location>
        <position position="168"/>
    </location>
    <ligand>
        <name>Na(+)</name>
        <dbReference type="ChEBI" id="CHEBI:29101"/>
        <label>1</label>
    </ligand>
</feature>
<feature type="binding site" evidence="8">
    <location>
        <position position="530"/>
    </location>
    <ligand>
        <name>Na(+)</name>
        <dbReference type="ChEBI" id="CHEBI:29101"/>
        <label>1</label>
    </ligand>
</feature>
<evidence type="ECO:0000256" key="5">
    <source>
        <dbReference type="ARBA" id="ARBA00022847"/>
    </source>
</evidence>
<dbReference type="GO" id="GO:0006865">
    <property type="term" value="P:amino acid transport"/>
    <property type="evidence" value="ECO:0007669"/>
    <property type="project" value="TreeGrafter"/>
</dbReference>
<gene>
    <name evidence="13" type="ORF">RDWZM_007181</name>
</gene>
<dbReference type="EMBL" id="JAPWDV010000002">
    <property type="protein sequence ID" value="KAJ6221369.1"/>
    <property type="molecule type" value="Genomic_DNA"/>
</dbReference>
<evidence type="ECO:0000256" key="3">
    <source>
        <dbReference type="ARBA" id="ARBA00022448"/>
    </source>
</evidence>
<feature type="compositionally biased region" description="Polar residues" evidence="11">
    <location>
        <begin position="1"/>
        <end position="13"/>
    </location>
</feature>
<keyword evidence="8" id="KW-0479">Metal-binding</keyword>
<feature type="transmembrane region" description="Helical" evidence="12">
    <location>
        <begin position="234"/>
        <end position="262"/>
    </location>
</feature>
<feature type="transmembrane region" description="Helical" evidence="12">
    <location>
        <begin position="345"/>
        <end position="362"/>
    </location>
</feature>
<feature type="transmembrane region" description="Helical" evidence="12">
    <location>
        <begin position="461"/>
        <end position="480"/>
    </location>
</feature>
<feature type="binding site" evidence="8">
    <location>
        <position position="171"/>
    </location>
    <ligand>
        <name>Na(+)</name>
        <dbReference type="ChEBI" id="CHEBI:29101"/>
        <label>1</label>
    </ligand>
</feature>
<evidence type="ECO:0000256" key="7">
    <source>
        <dbReference type="ARBA" id="ARBA00023136"/>
    </source>
</evidence>
<dbReference type="GO" id="GO:0046872">
    <property type="term" value="F:metal ion binding"/>
    <property type="evidence" value="ECO:0007669"/>
    <property type="project" value="UniProtKB-KW"/>
</dbReference>
<feature type="binding site" evidence="8">
    <location>
        <position position="170"/>
    </location>
    <ligand>
        <name>Na(+)</name>
        <dbReference type="ChEBI" id="CHEBI:29101"/>
        <label>1</label>
    </ligand>
</feature>
<feature type="binding site" evidence="8">
    <location>
        <position position="527"/>
    </location>
    <ligand>
        <name>Na(+)</name>
        <dbReference type="ChEBI" id="CHEBI:29101"/>
        <label>1</label>
    </ligand>
</feature>
<feature type="transmembrane region" description="Helical" evidence="12">
    <location>
        <begin position="557"/>
        <end position="574"/>
    </location>
</feature>
<dbReference type="GO" id="GO:0043005">
    <property type="term" value="C:neuron projection"/>
    <property type="evidence" value="ECO:0007669"/>
    <property type="project" value="TreeGrafter"/>
</dbReference>
<dbReference type="PROSITE" id="PS00610">
    <property type="entry name" value="NA_NEUROTRAN_SYMP_1"/>
    <property type="match status" value="1"/>
</dbReference>
<evidence type="ECO:0000256" key="6">
    <source>
        <dbReference type="ARBA" id="ARBA00022989"/>
    </source>
</evidence>
<feature type="transmembrane region" description="Helical" evidence="12">
    <location>
        <begin position="192"/>
        <end position="213"/>
    </location>
</feature>
<feature type="binding site" evidence="8">
    <location>
        <position position="175"/>
    </location>
    <ligand>
        <name>Na(+)</name>
        <dbReference type="ChEBI" id="CHEBI:29101"/>
        <label>1</label>
    </ligand>
</feature>
<feature type="region of interest" description="Disordered" evidence="11">
    <location>
        <begin position="1"/>
        <end position="27"/>
    </location>
</feature>
<dbReference type="GO" id="GO:0098793">
    <property type="term" value="C:presynapse"/>
    <property type="evidence" value="ECO:0007669"/>
    <property type="project" value="GOC"/>
</dbReference>
<dbReference type="Proteomes" id="UP001142055">
    <property type="component" value="Chromosome 2"/>
</dbReference>
<proteinExistence type="inferred from homology"/>